<dbReference type="STRING" id="264951.A0A443HU31"/>
<name>A0A443HU31_BYSSP</name>
<proteinExistence type="predicted"/>
<feature type="chain" id="PRO_5019229437" description="SET domain-containing protein" evidence="1">
    <location>
        <begin position="34"/>
        <end position="438"/>
    </location>
</feature>
<dbReference type="PANTHER" id="PTHR47332:SF6">
    <property type="entry name" value="SET DOMAIN-CONTAINING PROTEIN"/>
    <property type="match status" value="1"/>
</dbReference>
<dbReference type="InterPro" id="IPR011990">
    <property type="entry name" value="TPR-like_helical_dom_sf"/>
</dbReference>
<dbReference type="RefSeq" id="XP_028484977.1">
    <property type="nucleotide sequence ID" value="XM_028630786.1"/>
</dbReference>
<reference evidence="3 4" key="1">
    <citation type="journal article" date="2018" name="Front. Microbiol.">
        <title>Genomic and genetic insights into a cosmopolitan fungus, Paecilomyces variotii (Eurotiales).</title>
        <authorList>
            <person name="Urquhart A.S."/>
            <person name="Mondo S.J."/>
            <person name="Makela M.R."/>
            <person name="Hane J.K."/>
            <person name="Wiebenga A."/>
            <person name="He G."/>
            <person name="Mihaltcheva S."/>
            <person name="Pangilinan J."/>
            <person name="Lipzen A."/>
            <person name="Barry K."/>
            <person name="de Vries R.P."/>
            <person name="Grigoriev I.V."/>
            <person name="Idnurm A."/>
        </authorList>
    </citation>
    <scope>NUCLEOTIDE SEQUENCE [LARGE SCALE GENOMIC DNA]</scope>
    <source>
        <strain evidence="3 4">CBS 101075</strain>
    </source>
</reference>
<dbReference type="GeneID" id="39600063"/>
<dbReference type="PROSITE" id="PS50280">
    <property type="entry name" value="SET"/>
    <property type="match status" value="1"/>
</dbReference>
<dbReference type="CDD" id="cd20071">
    <property type="entry name" value="SET_SMYD"/>
    <property type="match status" value="1"/>
</dbReference>
<protein>
    <recommendedName>
        <fullName evidence="2">SET domain-containing protein</fullName>
    </recommendedName>
</protein>
<dbReference type="Gene3D" id="1.25.40.10">
    <property type="entry name" value="Tetratricopeptide repeat domain"/>
    <property type="match status" value="1"/>
</dbReference>
<evidence type="ECO:0000256" key="1">
    <source>
        <dbReference type="SAM" id="SignalP"/>
    </source>
</evidence>
<dbReference type="EMBL" id="RCNU01000006">
    <property type="protein sequence ID" value="RWQ95332.1"/>
    <property type="molecule type" value="Genomic_DNA"/>
</dbReference>
<dbReference type="Pfam" id="PF00856">
    <property type="entry name" value="SET"/>
    <property type="match status" value="1"/>
</dbReference>
<organism evidence="3 4">
    <name type="scientific">Byssochlamys spectabilis</name>
    <name type="common">Paecilomyces variotii</name>
    <dbReference type="NCBI Taxonomy" id="264951"/>
    <lineage>
        <taxon>Eukaryota</taxon>
        <taxon>Fungi</taxon>
        <taxon>Dikarya</taxon>
        <taxon>Ascomycota</taxon>
        <taxon>Pezizomycotina</taxon>
        <taxon>Eurotiomycetes</taxon>
        <taxon>Eurotiomycetidae</taxon>
        <taxon>Eurotiales</taxon>
        <taxon>Thermoascaceae</taxon>
        <taxon>Paecilomyces</taxon>
    </lineage>
</organism>
<gene>
    <name evidence="3" type="ORF">C8Q69DRAFT_469789</name>
</gene>
<dbReference type="InterPro" id="IPR001214">
    <property type="entry name" value="SET_dom"/>
</dbReference>
<feature type="signal peptide" evidence="1">
    <location>
        <begin position="1"/>
        <end position="33"/>
    </location>
</feature>
<dbReference type="Proteomes" id="UP000283841">
    <property type="component" value="Unassembled WGS sequence"/>
</dbReference>
<sequence>MISLCIAGREAERMANVGTWSLWLLGLASSVASNSMLSNKCLYEPVILGVNLECLKSGDGDIIYPINEQVPVMSTSQDGANTTTATFGPWSFKPSCTDFIPSIQSELCVYTDRSFAGNRGISIFTTPQIADEFVRLRPFHDPAILAGINNPEGPWHPQNLPGRGIGLLAKTRIDPGERLMAYTPLLIMHQHHQISIPVRENFLRRAIEQLPDASKEQYLRLATIYGNSSVIVQDVIQTNAFEMQVGGEMHLAIFPEASRMNHDCAPNAQYYLDPLRLTHYVHAVRYISAGEELTIAYSSPLEFVSNRQRHLKESFRFTCGCSRCLAGKTADAALAEMKSIEASLADWTKTSTASTELAEKLIELYRQERLEGFLDTAYRHAALTYNAVGNSAQAKKYAQLAADSGAMKDGPEAPNVRGMKELLKHPEKHWSWRRRMQR</sequence>
<keyword evidence="4" id="KW-1185">Reference proteome</keyword>
<dbReference type="PANTHER" id="PTHR47332">
    <property type="entry name" value="SET DOMAIN-CONTAINING PROTEIN 5"/>
    <property type="match status" value="1"/>
</dbReference>
<dbReference type="SUPFAM" id="SSF82199">
    <property type="entry name" value="SET domain"/>
    <property type="match status" value="1"/>
</dbReference>
<dbReference type="AlphaFoldDB" id="A0A443HU31"/>
<evidence type="ECO:0000313" key="4">
    <source>
        <dbReference type="Proteomes" id="UP000283841"/>
    </source>
</evidence>
<comment type="caution">
    <text evidence="3">The sequence shown here is derived from an EMBL/GenBank/DDBJ whole genome shotgun (WGS) entry which is preliminary data.</text>
</comment>
<evidence type="ECO:0000313" key="3">
    <source>
        <dbReference type="EMBL" id="RWQ95332.1"/>
    </source>
</evidence>
<accession>A0A443HU31</accession>
<keyword evidence="1" id="KW-0732">Signal</keyword>
<dbReference type="VEuPathDB" id="FungiDB:C8Q69DRAFT_469789"/>
<evidence type="ECO:0000259" key="2">
    <source>
        <dbReference type="PROSITE" id="PS50280"/>
    </source>
</evidence>
<dbReference type="Gene3D" id="2.170.270.10">
    <property type="entry name" value="SET domain"/>
    <property type="match status" value="1"/>
</dbReference>
<dbReference type="InterPro" id="IPR053185">
    <property type="entry name" value="SET_domain_protein"/>
</dbReference>
<dbReference type="InterPro" id="IPR046341">
    <property type="entry name" value="SET_dom_sf"/>
</dbReference>
<dbReference type="SMART" id="SM00317">
    <property type="entry name" value="SET"/>
    <property type="match status" value="1"/>
</dbReference>
<feature type="domain" description="SET" evidence="2">
    <location>
        <begin position="132"/>
        <end position="298"/>
    </location>
</feature>